<evidence type="ECO:0000313" key="1">
    <source>
        <dbReference type="EMBL" id="KVI02248.1"/>
    </source>
</evidence>
<sequence length="479" mass="53516">MDKRYNTQNWVGNMYQRFEAVCQEVDEFVHQDKVKYVESHMQTVGESVKKFYSGVVQDILPPLADPVQHVAQLIPSKRIDLVETYTSTVVGIKENTVDSNTNKSDNAALVPTEKCHKPSSTGLCHSVQISGEISGYPIGEADANSFFQQEGDNNINKTSAKTIQVHLNSSTSSQEDFVVDRSLCTDLSSSKDHKDSSEAIIRIRCSDEKCDDDHSVKITRQSSEDHLDNKSFEEEGILCNMSSKIDASVFEDADWGIENIFDLNLGIDEKINGGPSPPCPRPSEDVNSSADKILFPSVEEKSEKVSMETLVSGLGISCSQEKMTLLNSSIDEFESDSNTSSDFKSSIMWDENKEEKDCHIFAGDLLPEKLYDSSSEHDRCNLAPFEPSVFCSKIGEAEGSMVDDVEDLNMQAIDLSDKKQKMIQDAFMSRKRLTKEYKQLVIWYGDIEKEFSEPTEASNMGATPKSPARDLCDSEWEIL</sequence>
<dbReference type="InterPro" id="IPR053273">
    <property type="entry name" value="CST_Regulator"/>
</dbReference>
<dbReference type="STRING" id="59895.A0A118K133"/>
<name>A0A118K133_CYNCS</name>
<comment type="caution">
    <text evidence="1">The sequence shown here is derived from an EMBL/GenBank/DDBJ whole genome shotgun (WGS) entry which is preliminary data.</text>
</comment>
<dbReference type="GO" id="GO:0006950">
    <property type="term" value="P:response to stress"/>
    <property type="evidence" value="ECO:0007669"/>
    <property type="project" value="TreeGrafter"/>
</dbReference>
<evidence type="ECO:0000313" key="2">
    <source>
        <dbReference type="Proteomes" id="UP000243975"/>
    </source>
</evidence>
<dbReference type="GO" id="GO:0005776">
    <property type="term" value="C:autophagosome"/>
    <property type="evidence" value="ECO:0007669"/>
    <property type="project" value="TreeGrafter"/>
</dbReference>
<dbReference type="Proteomes" id="UP000243975">
    <property type="component" value="Unassembled WGS sequence"/>
</dbReference>
<dbReference type="EMBL" id="LEKV01002660">
    <property type="protein sequence ID" value="KVI02248.1"/>
    <property type="molecule type" value="Genomic_DNA"/>
</dbReference>
<dbReference type="Gramene" id="KVI02248">
    <property type="protein sequence ID" value="KVI02248"/>
    <property type="gene ID" value="Ccrd_019539"/>
</dbReference>
<protein>
    <submittedName>
        <fullName evidence="1">Uncharacterized protein</fullName>
    </submittedName>
</protein>
<keyword evidence="2" id="KW-1185">Reference proteome</keyword>
<organism evidence="1 2">
    <name type="scientific">Cynara cardunculus var. scolymus</name>
    <name type="common">Globe artichoke</name>
    <name type="synonym">Cynara scolymus</name>
    <dbReference type="NCBI Taxonomy" id="59895"/>
    <lineage>
        <taxon>Eukaryota</taxon>
        <taxon>Viridiplantae</taxon>
        <taxon>Streptophyta</taxon>
        <taxon>Embryophyta</taxon>
        <taxon>Tracheophyta</taxon>
        <taxon>Spermatophyta</taxon>
        <taxon>Magnoliopsida</taxon>
        <taxon>eudicotyledons</taxon>
        <taxon>Gunneridae</taxon>
        <taxon>Pentapetalae</taxon>
        <taxon>asterids</taxon>
        <taxon>campanulids</taxon>
        <taxon>Asterales</taxon>
        <taxon>Asteraceae</taxon>
        <taxon>Carduoideae</taxon>
        <taxon>Cardueae</taxon>
        <taxon>Carduinae</taxon>
        <taxon>Cynara</taxon>
    </lineage>
</organism>
<dbReference type="GO" id="GO:0061908">
    <property type="term" value="C:phagophore"/>
    <property type="evidence" value="ECO:0007669"/>
    <property type="project" value="TreeGrafter"/>
</dbReference>
<dbReference type="OMA" id="CHIFAGD"/>
<reference evidence="1 2" key="1">
    <citation type="journal article" date="2016" name="Sci. Rep.">
        <title>The genome sequence of the outbreeding globe artichoke constructed de novo incorporating a phase-aware low-pass sequencing strategy of F1 progeny.</title>
        <authorList>
            <person name="Scaglione D."/>
            <person name="Reyes-Chin-Wo S."/>
            <person name="Acquadro A."/>
            <person name="Froenicke L."/>
            <person name="Portis E."/>
            <person name="Beitel C."/>
            <person name="Tirone M."/>
            <person name="Mauro R."/>
            <person name="Lo Monaco A."/>
            <person name="Mauromicale G."/>
            <person name="Faccioli P."/>
            <person name="Cattivelli L."/>
            <person name="Rieseberg L."/>
            <person name="Michelmore R."/>
            <person name="Lanteri S."/>
        </authorList>
    </citation>
    <scope>NUCLEOTIDE SEQUENCE [LARGE SCALE GENOMIC DNA]</scope>
    <source>
        <strain evidence="1">2C</strain>
    </source>
</reference>
<gene>
    <name evidence="1" type="ORF">Ccrd_019539</name>
</gene>
<proteinExistence type="predicted"/>
<accession>A0A118K133</accession>
<dbReference type="PANTHER" id="PTHR34659">
    <property type="entry name" value="BNAA05G11610D PROTEIN"/>
    <property type="match status" value="1"/>
</dbReference>
<dbReference type="AlphaFoldDB" id="A0A118K133"/>
<dbReference type="PANTHER" id="PTHR34659:SF1">
    <property type="entry name" value="PROTEIN EGT2"/>
    <property type="match status" value="1"/>
</dbReference>